<feature type="transmembrane region" description="Helical" evidence="1">
    <location>
        <begin position="266"/>
        <end position="287"/>
    </location>
</feature>
<organism evidence="2">
    <name type="scientific">Sylvanvirus sp</name>
    <dbReference type="NCBI Taxonomy" id="2487774"/>
    <lineage>
        <taxon>Viruses</taxon>
    </lineage>
</organism>
<feature type="transmembrane region" description="Helical" evidence="1">
    <location>
        <begin position="132"/>
        <end position="149"/>
    </location>
</feature>
<sequence>MYALFTFKLASLITPKTFTSSSITSMEFYSAPQLHAFVFVFGLYLSYHFVDLIPYAHILFSKQGMIPDVTWSPTHGYFPNLLNVIDHSSMYIQLYLGTAVILSQGMAYGPWILNMCQRHFQGLVFLHNLHSYRILLFNYGILWYIWASLLNRNIFILNPGLAYVGYLLLALTLICPGNGMVHRITIGITGATKVEVSDRLKLNSKVMSWIYYGTWILLAIGYTISGMHKLLHSPSWVSGDALKYIYESPLARDTFLVTWLLTLPRWMLQIATWGSLVLEISFLPLGLFKRTRKLYWFSFLALHVGVLATVSFSDLTIGVFLAHLFIFDIRWVVSKS</sequence>
<gene>
    <name evidence="2" type="ORF">Sylvanvirus6_12</name>
</gene>
<keyword evidence="1" id="KW-0812">Transmembrane</keyword>
<name>A0A3G5AJL3_9VIRU</name>
<feature type="transmembrane region" description="Helical" evidence="1">
    <location>
        <begin position="209"/>
        <end position="228"/>
    </location>
</feature>
<evidence type="ECO:0000313" key="2">
    <source>
        <dbReference type="EMBL" id="AYV86671.1"/>
    </source>
</evidence>
<accession>A0A3G5AJL3</accession>
<feature type="transmembrane region" description="Helical" evidence="1">
    <location>
        <begin position="294"/>
        <end position="311"/>
    </location>
</feature>
<evidence type="ECO:0008006" key="3">
    <source>
        <dbReference type="Google" id="ProtNLM"/>
    </source>
</evidence>
<feature type="transmembrane region" description="Helical" evidence="1">
    <location>
        <begin position="155"/>
        <end position="175"/>
    </location>
</feature>
<evidence type="ECO:0000256" key="1">
    <source>
        <dbReference type="SAM" id="Phobius"/>
    </source>
</evidence>
<dbReference type="EMBL" id="MK072512">
    <property type="protein sequence ID" value="AYV86671.1"/>
    <property type="molecule type" value="Genomic_DNA"/>
</dbReference>
<keyword evidence="1" id="KW-0472">Membrane</keyword>
<reference evidence="2" key="1">
    <citation type="submission" date="2018-10" db="EMBL/GenBank/DDBJ databases">
        <title>Hidden diversity of soil giant viruses.</title>
        <authorList>
            <person name="Schulz F."/>
            <person name="Alteio L."/>
            <person name="Goudeau D."/>
            <person name="Ryan E.M."/>
            <person name="Malmstrom R.R."/>
            <person name="Blanchard J."/>
            <person name="Woyke T."/>
        </authorList>
    </citation>
    <scope>NUCLEOTIDE SEQUENCE</scope>
    <source>
        <strain evidence="2">SYV1</strain>
    </source>
</reference>
<proteinExistence type="predicted"/>
<feature type="transmembrane region" description="Helical" evidence="1">
    <location>
        <begin position="35"/>
        <end position="56"/>
    </location>
</feature>
<keyword evidence="1" id="KW-1133">Transmembrane helix</keyword>
<protein>
    <recommendedName>
        <fullName evidence="3">HTTM domain-containing protein</fullName>
    </recommendedName>
</protein>